<dbReference type="Pfam" id="PF02120">
    <property type="entry name" value="Flg_hook"/>
    <property type="match status" value="1"/>
</dbReference>
<proteinExistence type="predicted"/>
<dbReference type="InterPro" id="IPR038610">
    <property type="entry name" value="FliK-like_C_sf"/>
</dbReference>
<evidence type="ECO:0000256" key="1">
    <source>
        <dbReference type="SAM" id="MobiDB-lite"/>
    </source>
</evidence>
<feature type="region of interest" description="Disordered" evidence="1">
    <location>
        <begin position="65"/>
        <end position="100"/>
    </location>
</feature>
<dbReference type="Gene3D" id="3.30.750.140">
    <property type="match status" value="1"/>
</dbReference>
<name>A0ABN6RXN4_9BACT</name>
<organism evidence="3 4">
    <name type="scientific">Pseudodesulfovibrio portus</name>
    <dbReference type="NCBI Taxonomy" id="231439"/>
    <lineage>
        <taxon>Bacteria</taxon>
        <taxon>Pseudomonadati</taxon>
        <taxon>Thermodesulfobacteriota</taxon>
        <taxon>Desulfovibrionia</taxon>
        <taxon>Desulfovibrionales</taxon>
        <taxon>Desulfovibrionaceae</taxon>
    </lineage>
</organism>
<evidence type="ECO:0000313" key="4">
    <source>
        <dbReference type="Proteomes" id="UP001061361"/>
    </source>
</evidence>
<dbReference type="InterPro" id="IPR021136">
    <property type="entry name" value="Flagellar_hook_control-like_C"/>
</dbReference>
<sequence>MQNIPGIALEKAEEQIAAVKIAPAKKRDQQELFADLFNEHADMVENELALAPVSHNEKMLDAVPHAETREEPVNAAGTKVPVKDNKEKDIRDNEARVTEDDFEELKDDLKGYGMSDEEIARLEDKVKSEKGMTWGQMAAAIAQKMAATRTAEMTDDQKVELKSFFSKFGFTEKESDKLIAQLEKGNFSKVMKELQTKVDSMPQDKSLLLEKTEIEAFAAALAFSKEFTAKIKEMLGNNALPKDMKEAFTLIRQEMADMDKKDQELARAVGKVFARAMGDESKATTAARQITEAVDLKPRVSDEQIETEAKEELAEAVKVRKDAMPEASTRKTATESMANKVEIKPEADPKTATDKQEDDSEENWDNLFGKMRDDSGSTGKEQGTAQTQAQAQTESSTLNALTKTNAAEMDSKAKAWEKVSAPKVMKQVDNAIFKTLNNGTKQLTLQLTPENLGKLSIVLQVSGKEVGATIRAENADAAKIIADNIDILKSSLESHGLKVDKLEVQTGLTGNQDYQDWFGENEHNLAREREAMIAMRNHMKQMREGKGGVLAQDLQQLRDQAIHADHGLHIIA</sequence>
<evidence type="ECO:0000259" key="2">
    <source>
        <dbReference type="Pfam" id="PF02120"/>
    </source>
</evidence>
<dbReference type="RefSeq" id="WP_264981548.1">
    <property type="nucleotide sequence ID" value="NZ_AP026708.1"/>
</dbReference>
<dbReference type="Proteomes" id="UP001061361">
    <property type="component" value="Chromosome"/>
</dbReference>
<feature type="compositionally biased region" description="Basic and acidic residues" evidence="1">
    <location>
        <begin position="316"/>
        <end position="333"/>
    </location>
</feature>
<feature type="compositionally biased region" description="Low complexity" evidence="1">
    <location>
        <begin position="378"/>
        <end position="397"/>
    </location>
</feature>
<gene>
    <name evidence="3" type="ORF">JCM14722_21930</name>
</gene>
<feature type="compositionally biased region" description="Basic and acidic residues" evidence="1">
    <location>
        <begin position="81"/>
        <end position="99"/>
    </location>
</feature>
<dbReference type="CDD" id="cd17470">
    <property type="entry name" value="T3SS_Flik_C"/>
    <property type="match status" value="1"/>
</dbReference>
<feature type="region of interest" description="Disordered" evidence="1">
    <location>
        <begin position="316"/>
        <end position="398"/>
    </location>
</feature>
<accession>A0ABN6RXN4</accession>
<evidence type="ECO:0000313" key="3">
    <source>
        <dbReference type="EMBL" id="BDQ34651.1"/>
    </source>
</evidence>
<keyword evidence="4" id="KW-1185">Reference proteome</keyword>
<protein>
    <recommendedName>
        <fullName evidence="2">Flagellar hook-length control protein-like C-terminal domain-containing protein</fullName>
    </recommendedName>
</protein>
<reference evidence="3" key="1">
    <citation type="submission" date="2022-08" db="EMBL/GenBank/DDBJ databases">
        <title>Genome Sequence of the sulphate-reducing bacterium, Pseudodesulfovibrio portus JCM14722.</title>
        <authorList>
            <person name="Kondo R."/>
            <person name="Kataoka T."/>
        </authorList>
    </citation>
    <scope>NUCLEOTIDE SEQUENCE</scope>
    <source>
        <strain evidence="3">JCM 14722</strain>
    </source>
</reference>
<feature type="domain" description="Flagellar hook-length control protein-like C-terminal" evidence="2">
    <location>
        <begin position="434"/>
        <end position="512"/>
    </location>
</feature>
<dbReference type="EMBL" id="AP026708">
    <property type="protein sequence ID" value="BDQ34651.1"/>
    <property type="molecule type" value="Genomic_DNA"/>
</dbReference>
<feature type="compositionally biased region" description="Basic and acidic residues" evidence="1">
    <location>
        <begin position="341"/>
        <end position="355"/>
    </location>
</feature>